<dbReference type="Gene3D" id="3.90.1150.10">
    <property type="entry name" value="Aspartate Aminotransferase, domain 1"/>
    <property type="match status" value="1"/>
</dbReference>
<dbReference type="EMBL" id="NBCO01000001">
    <property type="protein sequence ID" value="ORC93296.1"/>
    <property type="molecule type" value="Genomic_DNA"/>
</dbReference>
<keyword evidence="4 8" id="KW-0663">Pyridoxal phosphate</keyword>
<dbReference type="GO" id="GO:0047304">
    <property type="term" value="F:2-aminoethylphosphonate-pyruvate transaminase activity"/>
    <property type="evidence" value="ECO:0007669"/>
    <property type="project" value="UniProtKB-EC"/>
</dbReference>
<dbReference type="InterPro" id="IPR024169">
    <property type="entry name" value="SP_NH2Trfase/AEP_transaminase"/>
</dbReference>
<dbReference type="STRING" id="67003.A0A1X0P8N5"/>
<dbReference type="PIRSF" id="PIRSF000524">
    <property type="entry name" value="SPT"/>
    <property type="match status" value="1"/>
</dbReference>
<dbReference type="Pfam" id="PF00266">
    <property type="entry name" value="Aminotran_5"/>
    <property type="match status" value="1"/>
</dbReference>
<dbReference type="RefSeq" id="XP_028887362.1">
    <property type="nucleotide sequence ID" value="XM_029020854.1"/>
</dbReference>
<evidence type="ECO:0000259" key="9">
    <source>
        <dbReference type="Pfam" id="PF00266"/>
    </source>
</evidence>
<dbReference type="SUPFAM" id="SSF53383">
    <property type="entry name" value="PLP-dependent transferases"/>
    <property type="match status" value="1"/>
</dbReference>
<accession>A0A1X0P8N5</accession>
<name>A0A1X0P8N5_9TRYP</name>
<dbReference type="AlphaFoldDB" id="A0A1X0P8N5"/>
<feature type="binding site" evidence="7">
    <location>
        <position position="348"/>
    </location>
    <ligand>
        <name>substrate</name>
    </ligand>
</feature>
<dbReference type="NCBIfam" id="TIGR03301">
    <property type="entry name" value="PhnW-AepZ"/>
    <property type="match status" value="1"/>
</dbReference>
<dbReference type="HAMAP" id="MF_01376">
    <property type="entry name" value="PhnW_aminotrans_5"/>
    <property type="match status" value="1"/>
</dbReference>
<protein>
    <submittedName>
        <fullName evidence="10">2-aminoethylphosphonate:pyruvateaminotransferas e-like protein</fullName>
    </submittedName>
</protein>
<keyword evidence="2" id="KW-0032">Aminotransferase</keyword>
<dbReference type="OrthoDB" id="7403325at2759"/>
<evidence type="ECO:0000313" key="10">
    <source>
        <dbReference type="EMBL" id="ORC93296.1"/>
    </source>
</evidence>
<evidence type="ECO:0000256" key="5">
    <source>
        <dbReference type="ARBA" id="ARBA00023317"/>
    </source>
</evidence>
<evidence type="ECO:0000256" key="3">
    <source>
        <dbReference type="ARBA" id="ARBA00022679"/>
    </source>
</evidence>
<keyword evidence="3" id="KW-0808">Transferase</keyword>
<dbReference type="InterPro" id="IPR015422">
    <property type="entry name" value="PyrdxlP-dep_Trfase_small"/>
</dbReference>
<dbReference type="Gene3D" id="3.40.640.10">
    <property type="entry name" value="Type I PLP-dependent aspartate aminotransferase-like (Major domain)"/>
    <property type="match status" value="1"/>
</dbReference>
<feature type="domain" description="Aminotransferase class V" evidence="9">
    <location>
        <begin position="36"/>
        <end position="336"/>
    </location>
</feature>
<evidence type="ECO:0000256" key="8">
    <source>
        <dbReference type="PIRSR" id="PIRSR000524-50"/>
    </source>
</evidence>
<dbReference type="VEuPathDB" id="TriTrypDB:TM35_000011730"/>
<dbReference type="InterPro" id="IPR012703">
    <property type="entry name" value="NH2EtPonate_pyrv_transaminase"/>
</dbReference>
<dbReference type="NCBIfam" id="NF010006">
    <property type="entry name" value="PRK13479.1"/>
    <property type="match status" value="1"/>
</dbReference>
<keyword evidence="5 10" id="KW-0670">Pyruvate</keyword>
<comment type="catalytic activity">
    <reaction evidence="6">
        <text>(2-aminoethyl)phosphonate + pyruvate = phosphonoacetaldehyde + L-alanine</text>
        <dbReference type="Rhea" id="RHEA:17021"/>
        <dbReference type="ChEBI" id="CHEBI:15361"/>
        <dbReference type="ChEBI" id="CHEBI:57418"/>
        <dbReference type="ChEBI" id="CHEBI:57972"/>
        <dbReference type="ChEBI" id="CHEBI:58383"/>
        <dbReference type="EC" id="2.6.1.37"/>
    </reaction>
</comment>
<reference evidence="10 11" key="1">
    <citation type="submission" date="2017-03" db="EMBL/GenBank/DDBJ databases">
        <title>An alternative strategy for trypanosome survival in the mammalian bloodstream revealed through genome and transcriptome analysis of the ubiquitous bovine parasite Trypanosoma (Megatrypanum) theileri.</title>
        <authorList>
            <person name="Kelly S."/>
            <person name="Ivens A."/>
            <person name="Mott A."/>
            <person name="O'Neill E."/>
            <person name="Emms D."/>
            <person name="Macleod O."/>
            <person name="Voorheis P."/>
            <person name="Matthews J."/>
            <person name="Matthews K."/>
            <person name="Carrington M."/>
        </authorList>
    </citation>
    <scope>NUCLEOTIDE SEQUENCE [LARGE SCALE GENOMIC DNA]</scope>
    <source>
        <strain evidence="10">Edinburgh</strain>
    </source>
</reference>
<feature type="modified residue" description="N6-(pyridoxal phosphate)lysine" evidence="8">
    <location>
        <position position="201"/>
    </location>
</feature>
<evidence type="ECO:0000256" key="7">
    <source>
        <dbReference type="PIRSR" id="PIRSR000524-1"/>
    </source>
</evidence>
<evidence type="ECO:0000256" key="4">
    <source>
        <dbReference type="ARBA" id="ARBA00022898"/>
    </source>
</evidence>
<proteinExistence type="inferred from homology"/>
<dbReference type="GeneID" id="39980634"/>
<dbReference type="InterPro" id="IPR000192">
    <property type="entry name" value="Aminotrans_V_dom"/>
</dbReference>
<dbReference type="Proteomes" id="UP000192257">
    <property type="component" value="Unassembled WGS sequence"/>
</dbReference>
<evidence type="ECO:0000256" key="6">
    <source>
        <dbReference type="ARBA" id="ARBA00049460"/>
    </source>
</evidence>
<dbReference type="PANTHER" id="PTHR42778">
    <property type="entry name" value="2-AMINOETHYLPHOSPHONATE--PYRUVATE TRANSAMINASE"/>
    <property type="match status" value="1"/>
</dbReference>
<dbReference type="InterPro" id="IPR015421">
    <property type="entry name" value="PyrdxlP-dep_Trfase_major"/>
</dbReference>
<dbReference type="GO" id="GO:0019700">
    <property type="term" value="P:organic phosphonate catabolic process"/>
    <property type="evidence" value="ECO:0007669"/>
    <property type="project" value="InterPro"/>
</dbReference>
<evidence type="ECO:0000313" key="11">
    <source>
        <dbReference type="Proteomes" id="UP000192257"/>
    </source>
</evidence>
<sequence length="385" mass="43224">MNRIMSDIKKQILFTPGPLMTTDTVKRAMFKDFASRDIRFMEAVKSIRKKMITIAQLDPNKWTCILQQGAGTMAIEAAISTTVPKLSPKYLLLNSGKYAERQGQIVKRLGFPMISLKSEEGKEIDFNALNELLKSNSDVTTVGYVHHETSTGMIYPAEDIGRIVRQHIPNAVIIMDAMSSFGAIPVNVEKACDILITSANKCFHGVPGFAIILARKELIKSCKGQSRSSCLDLYAQYLSFEKTNQFIITPPVHTIMAFYQALIEYEEEGGIKGRSKSYELKSRIVLEEAKKLGFTLFLNEKKPSFGHIVVCLNMPSDPRWNFKKFYLFLNQRGFILYPGKASHAETFRIGIIGSTSCKDMKELMNCAREALLSMGIERLGSKSNL</sequence>
<comment type="cofactor">
    <cofactor evidence="1 8">
        <name>pyridoxal 5'-phosphate</name>
        <dbReference type="ChEBI" id="CHEBI:597326"/>
    </cofactor>
</comment>
<gene>
    <name evidence="10" type="ORF">TM35_000011730</name>
</gene>
<dbReference type="InterPro" id="IPR015424">
    <property type="entry name" value="PyrdxlP-dep_Trfase"/>
</dbReference>
<evidence type="ECO:0000256" key="1">
    <source>
        <dbReference type="ARBA" id="ARBA00001933"/>
    </source>
</evidence>
<organism evidence="10 11">
    <name type="scientific">Trypanosoma theileri</name>
    <dbReference type="NCBI Taxonomy" id="67003"/>
    <lineage>
        <taxon>Eukaryota</taxon>
        <taxon>Discoba</taxon>
        <taxon>Euglenozoa</taxon>
        <taxon>Kinetoplastea</taxon>
        <taxon>Metakinetoplastina</taxon>
        <taxon>Trypanosomatida</taxon>
        <taxon>Trypanosomatidae</taxon>
        <taxon>Trypanosoma</taxon>
    </lineage>
</organism>
<comment type="caution">
    <text evidence="10">The sequence shown here is derived from an EMBL/GenBank/DDBJ whole genome shotgun (WGS) entry which is preliminary data.</text>
</comment>
<dbReference type="PANTHER" id="PTHR42778:SF1">
    <property type="entry name" value="2-AMINOETHYLPHOSPHONATE--PYRUVATE TRANSAMINASE"/>
    <property type="match status" value="1"/>
</dbReference>
<evidence type="ECO:0000256" key="2">
    <source>
        <dbReference type="ARBA" id="ARBA00022576"/>
    </source>
</evidence>
<keyword evidence="11" id="KW-1185">Reference proteome</keyword>